<name>A0ACB9D4W7_9ASTR</name>
<organism evidence="1 2">
    <name type="scientific">Smallanthus sonchifolius</name>
    <dbReference type="NCBI Taxonomy" id="185202"/>
    <lineage>
        <taxon>Eukaryota</taxon>
        <taxon>Viridiplantae</taxon>
        <taxon>Streptophyta</taxon>
        <taxon>Embryophyta</taxon>
        <taxon>Tracheophyta</taxon>
        <taxon>Spermatophyta</taxon>
        <taxon>Magnoliopsida</taxon>
        <taxon>eudicotyledons</taxon>
        <taxon>Gunneridae</taxon>
        <taxon>Pentapetalae</taxon>
        <taxon>asterids</taxon>
        <taxon>campanulids</taxon>
        <taxon>Asterales</taxon>
        <taxon>Asteraceae</taxon>
        <taxon>Asteroideae</taxon>
        <taxon>Heliantheae alliance</taxon>
        <taxon>Millerieae</taxon>
        <taxon>Smallanthus</taxon>
    </lineage>
</organism>
<comment type="caution">
    <text evidence="1">The sequence shown here is derived from an EMBL/GenBank/DDBJ whole genome shotgun (WGS) entry which is preliminary data.</text>
</comment>
<dbReference type="Proteomes" id="UP001056120">
    <property type="component" value="Linkage Group LG20"/>
</dbReference>
<sequence length="70" mass="7826">MEFIQLCFTQMFFIIIILETCCFDVVDVILCILIRCILGHKVMCTAQLASHNIFDGVPNNFVGGLMVLVG</sequence>
<dbReference type="EMBL" id="CM042037">
    <property type="protein sequence ID" value="KAI3741637.1"/>
    <property type="molecule type" value="Genomic_DNA"/>
</dbReference>
<reference evidence="1 2" key="2">
    <citation type="journal article" date="2022" name="Mol. Ecol. Resour.">
        <title>The genomes of chicory, endive, great burdock and yacon provide insights into Asteraceae paleo-polyploidization history and plant inulin production.</title>
        <authorList>
            <person name="Fan W."/>
            <person name="Wang S."/>
            <person name="Wang H."/>
            <person name="Wang A."/>
            <person name="Jiang F."/>
            <person name="Liu H."/>
            <person name="Zhao H."/>
            <person name="Xu D."/>
            <person name="Zhang Y."/>
        </authorList>
    </citation>
    <scope>NUCLEOTIDE SEQUENCE [LARGE SCALE GENOMIC DNA]</scope>
    <source>
        <strain evidence="2">cv. Yunnan</strain>
        <tissue evidence="1">Leaves</tissue>
    </source>
</reference>
<keyword evidence="2" id="KW-1185">Reference proteome</keyword>
<proteinExistence type="predicted"/>
<accession>A0ACB9D4W7</accession>
<evidence type="ECO:0000313" key="2">
    <source>
        <dbReference type="Proteomes" id="UP001056120"/>
    </source>
</evidence>
<reference evidence="2" key="1">
    <citation type="journal article" date="2022" name="Mol. Ecol. Resour.">
        <title>The genomes of chicory, endive, great burdock and yacon provide insights into Asteraceae palaeo-polyploidization history and plant inulin production.</title>
        <authorList>
            <person name="Fan W."/>
            <person name="Wang S."/>
            <person name="Wang H."/>
            <person name="Wang A."/>
            <person name="Jiang F."/>
            <person name="Liu H."/>
            <person name="Zhao H."/>
            <person name="Xu D."/>
            <person name="Zhang Y."/>
        </authorList>
    </citation>
    <scope>NUCLEOTIDE SEQUENCE [LARGE SCALE GENOMIC DNA]</scope>
    <source>
        <strain evidence="2">cv. Yunnan</strain>
    </source>
</reference>
<gene>
    <name evidence="1" type="ORF">L1987_59311</name>
</gene>
<evidence type="ECO:0000313" key="1">
    <source>
        <dbReference type="EMBL" id="KAI3741637.1"/>
    </source>
</evidence>
<protein>
    <submittedName>
        <fullName evidence="1">Uncharacterized protein</fullName>
    </submittedName>
</protein>